<name>A0AAV3Y2V2_9GAST</name>
<dbReference type="AlphaFoldDB" id="A0AAV3Y2V2"/>
<proteinExistence type="predicted"/>
<reference evidence="1 2" key="1">
    <citation type="journal article" date="2021" name="Elife">
        <title>Chloroplast acquisition without the gene transfer in kleptoplastic sea slugs, Plakobranchus ocellatus.</title>
        <authorList>
            <person name="Maeda T."/>
            <person name="Takahashi S."/>
            <person name="Yoshida T."/>
            <person name="Shimamura S."/>
            <person name="Takaki Y."/>
            <person name="Nagai Y."/>
            <person name="Toyoda A."/>
            <person name="Suzuki Y."/>
            <person name="Arimoto A."/>
            <person name="Ishii H."/>
            <person name="Satoh N."/>
            <person name="Nishiyama T."/>
            <person name="Hasebe M."/>
            <person name="Maruyama T."/>
            <person name="Minagawa J."/>
            <person name="Obokata J."/>
            <person name="Shigenobu S."/>
        </authorList>
    </citation>
    <scope>NUCLEOTIDE SEQUENCE [LARGE SCALE GENOMIC DNA]</scope>
</reference>
<evidence type="ECO:0000313" key="1">
    <source>
        <dbReference type="EMBL" id="GFN76582.1"/>
    </source>
</evidence>
<evidence type="ECO:0008006" key="3">
    <source>
        <dbReference type="Google" id="ProtNLM"/>
    </source>
</evidence>
<evidence type="ECO:0000313" key="2">
    <source>
        <dbReference type="Proteomes" id="UP000735302"/>
    </source>
</evidence>
<protein>
    <recommendedName>
        <fullName evidence="3">PiggyBac transposable element-derived protein domain-containing protein</fullName>
    </recommendedName>
</protein>
<gene>
    <name evidence="1" type="ORF">PoB_000308800</name>
</gene>
<comment type="caution">
    <text evidence="1">The sequence shown here is derived from an EMBL/GenBank/DDBJ whole genome shotgun (WGS) entry which is preliminary data.</text>
</comment>
<dbReference type="Proteomes" id="UP000735302">
    <property type="component" value="Unassembled WGS sequence"/>
</dbReference>
<organism evidence="1 2">
    <name type="scientific">Plakobranchus ocellatus</name>
    <dbReference type="NCBI Taxonomy" id="259542"/>
    <lineage>
        <taxon>Eukaryota</taxon>
        <taxon>Metazoa</taxon>
        <taxon>Spiralia</taxon>
        <taxon>Lophotrochozoa</taxon>
        <taxon>Mollusca</taxon>
        <taxon>Gastropoda</taxon>
        <taxon>Heterobranchia</taxon>
        <taxon>Euthyneura</taxon>
        <taxon>Panpulmonata</taxon>
        <taxon>Sacoglossa</taxon>
        <taxon>Placobranchoidea</taxon>
        <taxon>Plakobranchidae</taxon>
        <taxon>Plakobranchus</taxon>
    </lineage>
</organism>
<keyword evidence="2" id="KW-1185">Reference proteome</keyword>
<sequence>MPLEEGLEENVQEKEREKTWKKSLVNGDLDWESEYFLSAYVKYRRVPKPAHSLFMDETPDFGNAPGPTVLRPERYGLIGRLFSVHLRRVAKLVQF</sequence>
<dbReference type="EMBL" id="BLXT01000403">
    <property type="protein sequence ID" value="GFN76582.1"/>
    <property type="molecule type" value="Genomic_DNA"/>
</dbReference>
<accession>A0AAV3Y2V2</accession>